<dbReference type="OrthoDB" id="4230923at2759"/>
<proteinExistence type="predicted"/>
<feature type="compositionally biased region" description="Basic residues" evidence="1">
    <location>
        <begin position="431"/>
        <end position="441"/>
    </location>
</feature>
<comment type="caution">
    <text evidence="2">The sequence shown here is derived from an EMBL/GenBank/DDBJ whole genome shotgun (WGS) entry which is preliminary data.</text>
</comment>
<feature type="compositionally biased region" description="Basic and acidic residues" evidence="1">
    <location>
        <begin position="455"/>
        <end position="470"/>
    </location>
</feature>
<feature type="compositionally biased region" description="Low complexity" evidence="1">
    <location>
        <begin position="288"/>
        <end position="305"/>
    </location>
</feature>
<feature type="compositionally biased region" description="Polar residues" evidence="1">
    <location>
        <begin position="374"/>
        <end position="403"/>
    </location>
</feature>
<dbReference type="GO" id="GO:0003676">
    <property type="term" value="F:nucleic acid binding"/>
    <property type="evidence" value="ECO:0007669"/>
    <property type="project" value="InterPro"/>
</dbReference>
<evidence type="ECO:0000313" key="3">
    <source>
        <dbReference type="Proteomes" id="UP000499080"/>
    </source>
</evidence>
<sequence length="499" mass="55348">MPSGLNYYQYRMASNVLHHSNAFSKFFIVSAVNGDLKNASPILIHKTIIAVIGDVKSIKKLHSGQLLIELMNTKQSENLLKLQKIGDIQIKVAPHHSLNHSKGVISETEFQRDLEDDILECLKDQKVIAVRRITIKRNNQNFPTKHVILTFNTPVLPKSVKIAYMNCPVRHFIPNPLRCFKCQRFGHTITACRGKQICARCSLPDHDSNNCSSTTPKCYNCNGDHPAFFRSCPRYKQEKEFLTVKITKNISFPEARKIVNDRTPKPGISYSSALNSVVTPSCSQNMQPTPNIINTPTAPTTVTPPSDNDMITIKKSDWLSLLEIKKSWEKTFSSVSEACTVPPIVTTLQPTSAHSTAGNSERRTSDPVPAIPLPSTTNGTQSNKQTASSNSNPSVSVTASSDISLPPKSIPTNKPKNKKDTNTLKQEQPKVSKKARVTAQKKIKESPSYLTNRPASKEDFLKISKQKQEYTDGPFLSVHPSDEDLMSTESETNSPPSSP</sequence>
<feature type="compositionally biased region" description="Low complexity" evidence="1">
    <location>
        <begin position="487"/>
        <end position="499"/>
    </location>
</feature>
<dbReference type="SUPFAM" id="SSF57756">
    <property type="entry name" value="Retrovirus zinc finger-like domains"/>
    <property type="match status" value="1"/>
</dbReference>
<gene>
    <name evidence="2" type="ORF">AVEN_18938_1</name>
</gene>
<dbReference type="GO" id="GO:0008270">
    <property type="term" value="F:zinc ion binding"/>
    <property type="evidence" value="ECO:0007669"/>
    <property type="project" value="InterPro"/>
</dbReference>
<dbReference type="Proteomes" id="UP000499080">
    <property type="component" value="Unassembled WGS sequence"/>
</dbReference>
<protein>
    <recommendedName>
        <fullName evidence="4">CCHC-type domain-containing protein</fullName>
    </recommendedName>
</protein>
<reference evidence="2 3" key="1">
    <citation type="journal article" date="2019" name="Sci. Rep.">
        <title>Orb-weaving spider Araneus ventricosus genome elucidates the spidroin gene catalogue.</title>
        <authorList>
            <person name="Kono N."/>
            <person name="Nakamura H."/>
            <person name="Ohtoshi R."/>
            <person name="Moran D.A.P."/>
            <person name="Shinohara A."/>
            <person name="Yoshida Y."/>
            <person name="Fujiwara M."/>
            <person name="Mori M."/>
            <person name="Tomita M."/>
            <person name="Arakawa K."/>
        </authorList>
    </citation>
    <scope>NUCLEOTIDE SEQUENCE [LARGE SCALE GENOMIC DNA]</scope>
</reference>
<accession>A0A4Y2QP58</accession>
<organism evidence="2 3">
    <name type="scientific">Araneus ventricosus</name>
    <name type="common">Orbweaver spider</name>
    <name type="synonym">Epeira ventricosa</name>
    <dbReference type="NCBI Taxonomy" id="182803"/>
    <lineage>
        <taxon>Eukaryota</taxon>
        <taxon>Metazoa</taxon>
        <taxon>Ecdysozoa</taxon>
        <taxon>Arthropoda</taxon>
        <taxon>Chelicerata</taxon>
        <taxon>Arachnida</taxon>
        <taxon>Araneae</taxon>
        <taxon>Araneomorphae</taxon>
        <taxon>Entelegynae</taxon>
        <taxon>Araneoidea</taxon>
        <taxon>Araneidae</taxon>
        <taxon>Araneus</taxon>
    </lineage>
</organism>
<feature type="compositionally biased region" description="Polar residues" evidence="1">
    <location>
        <begin position="347"/>
        <end position="359"/>
    </location>
</feature>
<feature type="compositionally biased region" description="Basic and acidic residues" evidence="1">
    <location>
        <begin position="418"/>
        <end position="430"/>
    </location>
</feature>
<name>A0A4Y2QP58_ARAVE</name>
<evidence type="ECO:0000313" key="2">
    <source>
        <dbReference type="EMBL" id="GBN65132.1"/>
    </source>
</evidence>
<dbReference type="EMBL" id="BGPR01014421">
    <property type="protein sequence ID" value="GBN65132.1"/>
    <property type="molecule type" value="Genomic_DNA"/>
</dbReference>
<evidence type="ECO:0008006" key="4">
    <source>
        <dbReference type="Google" id="ProtNLM"/>
    </source>
</evidence>
<feature type="region of interest" description="Disordered" evidence="1">
    <location>
        <begin position="286"/>
        <end position="307"/>
    </location>
</feature>
<dbReference type="AlphaFoldDB" id="A0A4Y2QP58"/>
<evidence type="ECO:0000256" key="1">
    <source>
        <dbReference type="SAM" id="MobiDB-lite"/>
    </source>
</evidence>
<keyword evidence="3" id="KW-1185">Reference proteome</keyword>
<feature type="region of interest" description="Disordered" evidence="1">
    <location>
        <begin position="347"/>
        <end position="499"/>
    </location>
</feature>
<dbReference type="InterPro" id="IPR036875">
    <property type="entry name" value="Znf_CCHC_sf"/>
</dbReference>